<dbReference type="InterPro" id="IPR036388">
    <property type="entry name" value="WH-like_DNA-bd_sf"/>
</dbReference>
<dbReference type="SUPFAM" id="SSF53850">
    <property type="entry name" value="Periplasmic binding protein-like II"/>
    <property type="match status" value="1"/>
</dbReference>
<accession>A0A3E1R810</accession>
<dbReference type="GO" id="GO:0003700">
    <property type="term" value="F:DNA-binding transcription factor activity"/>
    <property type="evidence" value="ECO:0007669"/>
    <property type="project" value="InterPro"/>
</dbReference>
<dbReference type="Pfam" id="PF00126">
    <property type="entry name" value="HTH_1"/>
    <property type="match status" value="1"/>
</dbReference>
<dbReference type="Gene3D" id="3.40.190.10">
    <property type="entry name" value="Periplasmic binding protein-like II"/>
    <property type="match status" value="2"/>
</dbReference>
<dbReference type="GO" id="GO:0006351">
    <property type="term" value="P:DNA-templated transcription"/>
    <property type="evidence" value="ECO:0007669"/>
    <property type="project" value="TreeGrafter"/>
</dbReference>
<dbReference type="Proteomes" id="UP000260665">
    <property type="component" value="Unassembled WGS sequence"/>
</dbReference>
<dbReference type="RefSeq" id="WP_117179458.1">
    <property type="nucleotide sequence ID" value="NZ_QFZK01000015.1"/>
</dbReference>
<keyword evidence="3" id="KW-0238">DNA-binding</keyword>
<dbReference type="InterPro" id="IPR000847">
    <property type="entry name" value="LysR_HTH_N"/>
</dbReference>
<sequence>MARLPPLNWLRAFEASARALSFTSAAEELSMTQSAVSQQIKSLESALGRTLFLRRARGLELTDEGRGYLPTVQAAFAMLEEGTTVLQARNDPDVLELQVNLSFALFWLTPRLGQFMEENPSVHLNLATSVWAEERSHNVASLQIVFGLGKKEGISGKRLTRDTIFPVCSPKLAKQIRTLDDLLAQRLFDLPGTAQSWSAWLKACPEGGGRALPAVHRTSTWALSLDWAQRGLGVALAHETIANDLLASGQLVCPFDFAIPLKEAYYLIAPEGTRTRHASRVFKDWLLREMAA</sequence>
<keyword evidence="2" id="KW-0805">Transcription regulation</keyword>
<evidence type="ECO:0000256" key="1">
    <source>
        <dbReference type="ARBA" id="ARBA00009437"/>
    </source>
</evidence>
<comment type="similarity">
    <text evidence="1">Belongs to the LysR transcriptional regulatory family.</text>
</comment>
<protein>
    <submittedName>
        <fullName evidence="6">LysR family transcriptional regulator</fullName>
    </submittedName>
</protein>
<dbReference type="PANTHER" id="PTHR30537:SF74">
    <property type="entry name" value="HTH-TYPE TRANSCRIPTIONAL REGULATOR TRPI"/>
    <property type="match status" value="1"/>
</dbReference>
<gene>
    <name evidence="6" type="ORF">DIC66_17855</name>
</gene>
<dbReference type="PROSITE" id="PS50931">
    <property type="entry name" value="HTH_LYSR"/>
    <property type="match status" value="1"/>
</dbReference>
<feature type="domain" description="HTH lysR-type" evidence="5">
    <location>
        <begin position="5"/>
        <end position="62"/>
    </location>
</feature>
<dbReference type="OrthoDB" id="8591238at2"/>
<dbReference type="InterPro" id="IPR058163">
    <property type="entry name" value="LysR-type_TF_proteobact-type"/>
</dbReference>
<dbReference type="EMBL" id="QFZK01000015">
    <property type="protein sequence ID" value="RFO95494.1"/>
    <property type="molecule type" value="Genomic_DNA"/>
</dbReference>
<dbReference type="SUPFAM" id="SSF46785">
    <property type="entry name" value="Winged helix' DNA-binding domain"/>
    <property type="match status" value="1"/>
</dbReference>
<keyword evidence="7" id="KW-1185">Reference proteome</keyword>
<dbReference type="Gene3D" id="1.10.10.10">
    <property type="entry name" value="Winged helix-like DNA-binding domain superfamily/Winged helix DNA-binding domain"/>
    <property type="match status" value="1"/>
</dbReference>
<dbReference type="InterPro" id="IPR005119">
    <property type="entry name" value="LysR_subst-bd"/>
</dbReference>
<evidence type="ECO:0000256" key="4">
    <source>
        <dbReference type="ARBA" id="ARBA00023163"/>
    </source>
</evidence>
<dbReference type="PRINTS" id="PR00039">
    <property type="entry name" value="HTHLYSR"/>
</dbReference>
<evidence type="ECO:0000313" key="6">
    <source>
        <dbReference type="EMBL" id="RFO95494.1"/>
    </source>
</evidence>
<evidence type="ECO:0000256" key="2">
    <source>
        <dbReference type="ARBA" id="ARBA00023015"/>
    </source>
</evidence>
<evidence type="ECO:0000259" key="5">
    <source>
        <dbReference type="PROSITE" id="PS50931"/>
    </source>
</evidence>
<organism evidence="6 7">
    <name type="scientific">Rhodoferax lacus</name>
    <dbReference type="NCBI Taxonomy" id="2184758"/>
    <lineage>
        <taxon>Bacteria</taxon>
        <taxon>Pseudomonadati</taxon>
        <taxon>Pseudomonadota</taxon>
        <taxon>Betaproteobacteria</taxon>
        <taxon>Burkholderiales</taxon>
        <taxon>Comamonadaceae</taxon>
        <taxon>Rhodoferax</taxon>
    </lineage>
</organism>
<name>A0A3E1R810_9BURK</name>
<dbReference type="GO" id="GO:0043565">
    <property type="term" value="F:sequence-specific DNA binding"/>
    <property type="evidence" value="ECO:0007669"/>
    <property type="project" value="TreeGrafter"/>
</dbReference>
<comment type="caution">
    <text evidence="6">The sequence shown here is derived from an EMBL/GenBank/DDBJ whole genome shotgun (WGS) entry which is preliminary data.</text>
</comment>
<keyword evidence="4" id="KW-0804">Transcription</keyword>
<dbReference type="InterPro" id="IPR036390">
    <property type="entry name" value="WH_DNA-bd_sf"/>
</dbReference>
<proteinExistence type="inferred from homology"/>
<dbReference type="Pfam" id="PF03466">
    <property type="entry name" value="LysR_substrate"/>
    <property type="match status" value="1"/>
</dbReference>
<dbReference type="AlphaFoldDB" id="A0A3E1R810"/>
<evidence type="ECO:0000256" key="3">
    <source>
        <dbReference type="ARBA" id="ARBA00023125"/>
    </source>
</evidence>
<dbReference type="FunFam" id="1.10.10.10:FF:000038">
    <property type="entry name" value="Glycine cleavage system transcriptional activator"/>
    <property type="match status" value="1"/>
</dbReference>
<reference evidence="6 7" key="1">
    <citation type="submission" date="2018-05" db="EMBL/GenBank/DDBJ databases">
        <title>Rhodoferax soyangensis sp.nov., isolated from an oligotrophic freshwater lake.</title>
        <authorList>
            <person name="Park M."/>
        </authorList>
    </citation>
    <scope>NUCLEOTIDE SEQUENCE [LARGE SCALE GENOMIC DNA]</scope>
    <source>
        <strain evidence="6 7">IMCC26218</strain>
    </source>
</reference>
<evidence type="ECO:0000313" key="7">
    <source>
        <dbReference type="Proteomes" id="UP000260665"/>
    </source>
</evidence>
<dbReference type="PANTHER" id="PTHR30537">
    <property type="entry name" value="HTH-TYPE TRANSCRIPTIONAL REGULATOR"/>
    <property type="match status" value="1"/>
</dbReference>